<keyword evidence="7" id="KW-1185">Reference proteome</keyword>
<gene>
    <name evidence="6" type="ORF">CVO96_01610</name>
</gene>
<evidence type="ECO:0000256" key="1">
    <source>
        <dbReference type="ARBA" id="ARBA00004203"/>
    </source>
</evidence>
<dbReference type="NCBIfam" id="TIGR02532">
    <property type="entry name" value="IV_pilin_GFxxxE"/>
    <property type="match status" value="1"/>
</dbReference>
<keyword evidence="4" id="KW-0998">Cell outer membrane</keyword>
<dbReference type="GO" id="GO:0009279">
    <property type="term" value="C:cell outer membrane"/>
    <property type="evidence" value="ECO:0007669"/>
    <property type="project" value="UniProtKB-SubCell"/>
</dbReference>
<keyword evidence="3" id="KW-0574">Periplasm</keyword>
<accession>A0A2K3UUL8</accession>
<dbReference type="Gene3D" id="3.30.700.10">
    <property type="entry name" value="Glycoprotein, Type 4 Pilin"/>
    <property type="match status" value="1"/>
</dbReference>
<dbReference type="InterPro" id="IPR012902">
    <property type="entry name" value="N_methyl_site"/>
</dbReference>
<reference evidence="6 7" key="1">
    <citation type="submission" date="2018-01" db="EMBL/GenBank/DDBJ databases">
        <title>Deinococcus koreensis sp. nov., a radiation-resistant bacterium isolated from river water.</title>
        <authorList>
            <person name="Choi A."/>
        </authorList>
    </citation>
    <scope>NUCLEOTIDE SEQUENCE [LARGE SCALE GENOMIC DNA]</scope>
    <source>
        <strain evidence="6 7">SJW1-2</strain>
    </source>
</reference>
<dbReference type="AlphaFoldDB" id="A0A2K3UUL8"/>
<dbReference type="OrthoDB" id="71504at2"/>
<evidence type="ECO:0000256" key="4">
    <source>
        <dbReference type="ARBA" id="ARBA00023237"/>
    </source>
</evidence>
<protein>
    <recommendedName>
        <fullName evidence="8">Prepilin-type cleavage/methylation domain-containing protein</fullName>
    </recommendedName>
</protein>
<dbReference type="RefSeq" id="WP_103309583.1">
    <property type="nucleotide sequence ID" value="NZ_PPPD01000001.1"/>
</dbReference>
<evidence type="ECO:0008006" key="8">
    <source>
        <dbReference type="Google" id="ProtNLM"/>
    </source>
</evidence>
<keyword evidence="5" id="KW-0472">Membrane</keyword>
<evidence type="ECO:0000256" key="2">
    <source>
        <dbReference type="ARBA" id="ARBA00004418"/>
    </source>
</evidence>
<dbReference type="EMBL" id="PPPD01000001">
    <property type="protein sequence ID" value="PNY80227.1"/>
    <property type="molecule type" value="Genomic_DNA"/>
</dbReference>
<dbReference type="GO" id="GO:0042597">
    <property type="term" value="C:periplasmic space"/>
    <property type="evidence" value="ECO:0007669"/>
    <property type="project" value="UniProtKB-SubCell"/>
</dbReference>
<evidence type="ECO:0000256" key="3">
    <source>
        <dbReference type="ARBA" id="ARBA00022764"/>
    </source>
</evidence>
<keyword evidence="5" id="KW-1133">Transmembrane helix</keyword>
<dbReference type="InterPro" id="IPR045584">
    <property type="entry name" value="Pilin-like"/>
</dbReference>
<evidence type="ECO:0000256" key="5">
    <source>
        <dbReference type="SAM" id="Phobius"/>
    </source>
</evidence>
<organism evidence="6 7">
    <name type="scientific">Deinococcus koreensis</name>
    <dbReference type="NCBI Taxonomy" id="2054903"/>
    <lineage>
        <taxon>Bacteria</taxon>
        <taxon>Thermotogati</taxon>
        <taxon>Deinococcota</taxon>
        <taxon>Deinococci</taxon>
        <taxon>Deinococcales</taxon>
        <taxon>Deinococcaceae</taxon>
        <taxon>Deinococcus</taxon>
    </lineage>
</organism>
<dbReference type="SUPFAM" id="SSF54523">
    <property type="entry name" value="Pili subunits"/>
    <property type="match status" value="1"/>
</dbReference>
<name>A0A2K3UUL8_9DEIO</name>
<comment type="caution">
    <text evidence="6">The sequence shown here is derived from an EMBL/GenBank/DDBJ whole genome shotgun (WGS) entry which is preliminary data.</text>
</comment>
<proteinExistence type="predicted"/>
<dbReference type="Proteomes" id="UP000236379">
    <property type="component" value="Unassembled WGS sequence"/>
</dbReference>
<evidence type="ECO:0000313" key="7">
    <source>
        <dbReference type="Proteomes" id="UP000236379"/>
    </source>
</evidence>
<sequence>MAPELMGVAGAESGVTLIELLMVIAVVGILLAIGVANYARWRATSAVMQGAQEFTQAVRTTRSGAKRANACWQISLMASSASNTQYQVKEYSGSSCPTGTTPAPTRTRVYDMPAGTQLIRVDGAGALSTTASVINFVPPYATSDSVPDNFQSRWIANTSIKRDIRVTGLFGKVIVR</sequence>
<dbReference type="PROSITE" id="PS00409">
    <property type="entry name" value="PROKAR_NTER_METHYL"/>
    <property type="match status" value="1"/>
</dbReference>
<keyword evidence="5" id="KW-0812">Transmembrane</keyword>
<comment type="subcellular location">
    <subcellularLocation>
        <location evidence="1">Cell outer membrane</location>
        <topology evidence="1">Single-pass membrane protein</topology>
    </subcellularLocation>
    <subcellularLocation>
        <location evidence="2">Periplasm</location>
    </subcellularLocation>
</comment>
<feature type="transmembrane region" description="Helical" evidence="5">
    <location>
        <begin position="20"/>
        <end position="39"/>
    </location>
</feature>
<evidence type="ECO:0000313" key="6">
    <source>
        <dbReference type="EMBL" id="PNY80227.1"/>
    </source>
</evidence>